<dbReference type="RefSeq" id="WP_080062645.1">
    <property type="nucleotide sequence ID" value="NZ_MZGX01000001.1"/>
</dbReference>
<feature type="transmembrane region" description="Helical" evidence="1">
    <location>
        <begin position="42"/>
        <end position="59"/>
    </location>
</feature>
<evidence type="ECO:0000313" key="3">
    <source>
        <dbReference type="Proteomes" id="UP000191554"/>
    </source>
</evidence>
<dbReference type="AlphaFoldDB" id="A0A1V4SS89"/>
<organism evidence="2 3">
    <name type="scientific">Ruminiclostridium hungatei</name>
    <name type="common">Clostridium hungatei</name>
    <dbReference type="NCBI Taxonomy" id="48256"/>
    <lineage>
        <taxon>Bacteria</taxon>
        <taxon>Bacillati</taxon>
        <taxon>Bacillota</taxon>
        <taxon>Clostridia</taxon>
        <taxon>Eubacteriales</taxon>
        <taxon>Oscillospiraceae</taxon>
        <taxon>Ruminiclostridium</taxon>
    </lineage>
</organism>
<evidence type="ECO:0000313" key="2">
    <source>
        <dbReference type="EMBL" id="OPX46326.1"/>
    </source>
</evidence>
<keyword evidence="1" id="KW-1133">Transmembrane helix</keyword>
<evidence type="ECO:0000256" key="1">
    <source>
        <dbReference type="SAM" id="Phobius"/>
    </source>
</evidence>
<accession>A0A1V4SS89</accession>
<dbReference type="OrthoDB" id="9808690at2"/>
<gene>
    <name evidence="2" type="ORF">CLHUN_01420</name>
</gene>
<protein>
    <submittedName>
        <fullName evidence="2">Uncharacterized protein</fullName>
    </submittedName>
</protein>
<dbReference type="EMBL" id="MZGX01000001">
    <property type="protein sequence ID" value="OPX46326.1"/>
    <property type="molecule type" value="Genomic_DNA"/>
</dbReference>
<comment type="caution">
    <text evidence="2">The sequence shown here is derived from an EMBL/GenBank/DDBJ whole genome shotgun (WGS) entry which is preliminary data.</text>
</comment>
<reference evidence="2 3" key="1">
    <citation type="submission" date="2017-03" db="EMBL/GenBank/DDBJ databases">
        <title>Genome sequence of Clostridium hungatei DSM 14427.</title>
        <authorList>
            <person name="Poehlein A."/>
            <person name="Daniel R."/>
        </authorList>
    </citation>
    <scope>NUCLEOTIDE SEQUENCE [LARGE SCALE GENOMIC DNA]</scope>
    <source>
        <strain evidence="2 3">DSM 14427</strain>
    </source>
</reference>
<keyword evidence="1" id="KW-0812">Transmembrane</keyword>
<sequence>MKKISKDLFILIFPLAVCAILYPILPDQIPRSFHINGTKSYMAKEFIFLFGLIPYIIYLRKKK</sequence>
<dbReference type="STRING" id="48256.CLHUN_01420"/>
<keyword evidence="3" id="KW-1185">Reference proteome</keyword>
<keyword evidence="1" id="KW-0472">Membrane</keyword>
<dbReference type="Proteomes" id="UP000191554">
    <property type="component" value="Unassembled WGS sequence"/>
</dbReference>
<name>A0A1V4SS89_RUMHU</name>
<proteinExistence type="predicted"/>